<organism evidence="2 3">
    <name type="scientific">Nocardioides marinus</name>
    <dbReference type="NCBI Taxonomy" id="374514"/>
    <lineage>
        <taxon>Bacteria</taxon>
        <taxon>Bacillati</taxon>
        <taxon>Actinomycetota</taxon>
        <taxon>Actinomycetes</taxon>
        <taxon>Propionibacteriales</taxon>
        <taxon>Nocardioidaceae</taxon>
        <taxon>Nocardioides</taxon>
    </lineage>
</organism>
<name>A0A7Y9YGH5_9ACTN</name>
<sequence>MGHPVGLDRDDPAVRAEVVDVVTSRSRHAEPAYVEWHLIDRDYWPGLRLLGVREEGRLIGVGWLGQGTGNTVGWATEHVAVRPEHARRGVGTALHRALTSSLPDGTTQVRGECDDDCDDALPAVRRWGFEPEQLSIRSVLDLTDLRPLPALAGVTFEESPGLRFADQDCVEEVLRVSQTNPEAKRGSVRTLEQLASGMGSGDAAIGLLARVDGAPAALCAGLVADGVFHVFYTGVDPRFRGRGLAVAVKGTAHAVAAAAGARQASTENEEHNHGIRRVNAELGYVRQVGSHRVRLDV</sequence>
<protein>
    <submittedName>
        <fullName evidence="2">GNAT superfamily N-acetyltransferase</fullName>
    </submittedName>
</protein>
<dbReference type="Gene3D" id="3.40.630.30">
    <property type="match status" value="1"/>
</dbReference>
<dbReference type="GO" id="GO:0016747">
    <property type="term" value="F:acyltransferase activity, transferring groups other than amino-acyl groups"/>
    <property type="evidence" value="ECO:0007669"/>
    <property type="project" value="InterPro"/>
</dbReference>
<feature type="domain" description="N-acetyltransferase" evidence="1">
    <location>
        <begin position="160"/>
        <end position="297"/>
    </location>
</feature>
<dbReference type="EMBL" id="JACBZI010000001">
    <property type="protein sequence ID" value="NYI11823.1"/>
    <property type="molecule type" value="Genomic_DNA"/>
</dbReference>
<dbReference type="RefSeq" id="WP_179532456.1">
    <property type="nucleotide sequence ID" value="NZ_BAAAPP010000019.1"/>
</dbReference>
<dbReference type="Pfam" id="PF13480">
    <property type="entry name" value="Acetyltransf_6"/>
    <property type="match status" value="1"/>
</dbReference>
<dbReference type="InterPro" id="IPR016181">
    <property type="entry name" value="Acyl_CoA_acyltransferase"/>
</dbReference>
<gene>
    <name evidence="2" type="ORF">BKA05_003338</name>
</gene>
<keyword evidence="2" id="KW-0808">Transferase</keyword>
<dbReference type="PROSITE" id="PS51186">
    <property type="entry name" value="GNAT"/>
    <property type="match status" value="2"/>
</dbReference>
<evidence type="ECO:0000259" key="1">
    <source>
        <dbReference type="PROSITE" id="PS51186"/>
    </source>
</evidence>
<dbReference type="InterPro" id="IPR000182">
    <property type="entry name" value="GNAT_dom"/>
</dbReference>
<evidence type="ECO:0000313" key="3">
    <source>
        <dbReference type="Proteomes" id="UP000537326"/>
    </source>
</evidence>
<comment type="caution">
    <text evidence="2">The sequence shown here is derived from an EMBL/GenBank/DDBJ whole genome shotgun (WGS) entry which is preliminary data.</text>
</comment>
<evidence type="ECO:0000313" key="2">
    <source>
        <dbReference type="EMBL" id="NYI11823.1"/>
    </source>
</evidence>
<feature type="domain" description="N-acetyltransferase" evidence="1">
    <location>
        <begin position="5"/>
        <end position="149"/>
    </location>
</feature>
<dbReference type="SUPFAM" id="SSF55729">
    <property type="entry name" value="Acyl-CoA N-acyltransferases (Nat)"/>
    <property type="match status" value="1"/>
</dbReference>
<dbReference type="AlphaFoldDB" id="A0A7Y9YGH5"/>
<dbReference type="Proteomes" id="UP000537326">
    <property type="component" value="Unassembled WGS sequence"/>
</dbReference>
<keyword evidence="3" id="KW-1185">Reference proteome</keyword>
<proteinExistence type="predicted"/>
<dbReference type="InterPro" id="IPR038740">
    <property type="entry name" value="BioF2-like_GNAT_dom"/>
</dbReference>
<dbReference type="Pfam" id="PF00583">
    <property type="entry name" value="Acetyltransf_1"/>
    <property type="match status" value="1"/>
</dbReference>
<dbReference type="CDD" id="cd04301">
    <property type="entry name" value="NAT_SF"/>
    <property type="match status" value="1"/>
</dbReference>
<reference evidence="2 3" key="1">
    <citation type="submission" date="2020-07" db="EMBL/GenBank/DDBJ databases">
        <title>Sequencing the genomes of 1000 actinobacteria strains.</title>
        <authorList>
            <person name="Klenk H.-P."/>
        </authorList>
    </citation>
    <scope>NUCLEOTIDE SEQUENCE [LARGE SCALE GENOMIC DNA]</scope>
    <source>
        <strain evidence="2 3">DSM 18248</strain>
    </source>
</reference>
<accession>A0A7Y9YGH5</accession>